<keyword evidence="1" id="KW-1003">Cell membrane</keyword>
<keyword evidence="2" id="KW-0812">Transmembrane</keyword>
<reference evidence="3 4" key="1">
    <citation type="submission" date="2018-11" db="EMBL/GenBank/DDBJ databases">
        <title>Species Designations Belie Phenotypic and Genotypic Heterogeneity in Oral Streptococci.</title>
        <authorList>
            <person name="Velsko I."/>
        </authorList>
    </citation>
    <scope>NUCLEOTIDE SEQUENCE [LARGE SCALE GENOMIC DNA]</scope>
    <source>
        <strain evidence="3 4">BCC55</strain>
    </source>
</reference>
<dbReference type="NCBIfam" id="TIGR04092">
    <property type="entry name" value="LTA_DltD"/>
    <property type="match status" value="1"/>
</dbReference>
<proteinExistence type="inferred from homology"/>
<dbReference type="Pfam" id="PF04914">
    <property type="entry name" value="DltD"/>
    <property type="match status" value="1"/>
</dbReference>
<comment type="similarity">
    <text evidence="1">Belongs to the DltD family.</text>
</comment>
<dbReference type="RefSeq" id="WP_125452674.1">
    <property type="nucleotide sequence ID" value="NZ_RJNZ01000004.1"/>
</dbReference>
<dbReference type="PANTHER" id="PTHR40039">
    <property type="entry name" value="PROTEIN DLTD"/>
    <property type="match status" value="1"/>
</dbReference>
<organism evidence="3 4">
    <name type="scientific">Streptococcus mitis</name>
    <dbReference type="NCBI Taxonomy" id="28037"/>
    <lineage>
        <taxon>Bacteria</taxon>
        <taxon>Bacillati</taxon>
        <taxon>Bacillota</taxon>
        <taxon>Bacilli</taxon>
        <taxon>Lactobacillales</taxon>
        <taxon>Streptococcaceae</taxon>
        <taxon>Streptococcus</taxon>
        <taxon>Streptococcus mitis group</taxon>
    </lineage>
</organism>
<gene>
    <name evidence="3" type="ORF">D8845_04680</name>
</gene>
<keyword evidence="1 2" id="KW-0472">Membrane</keyword>
<comment type="pathway">
    <text evidence="1">Cell wall biogenesis; lipoteichoic acid biosynthesis.</text>
</comment>
<feature type="transmembrane region" description="Helical" evidence="2">
    <location>
        <begin position="5"/>
        <end position="26"/>
    </location>
</feature>
<evidence type="ECO:0000256" key="1">
    <source>
        <dbReference type="PIRNR" id="PIRNR021438"/>
    </source>
</evidence>
<dbReference type="InterPro" id="IPR006998">
    <property type="entry name" value="DltD"/>
</dbReference>
<dbReference type="UniPathway" id="UPA00556"/>
<dbReference type="GO" id="GO:0070395">
    <property type="term" value="P:lipoteichoic acid biosynthetic process"/>
    <property type="evidence" value="ECO:0007669"/>
    <property type="project" value="UniProtKB-UniRule"/>
</dbReference>
<dbReference type="Proteomes" id="UP000267870">
    <property type="component" value="Unassembled WGS sequence"/>
</dbReference>
<keyword evidence="2" id="KW-1133">Transmembrane helix</keyword>
<dbReference type="GO" id="GO:0005886">
    <property type="term" value="C:plasma membrane"/>
    <property type="evidence" value="ECO:0007669"/>
    <property type="project" value="UniProtKB-UniRule"/>
</dbReference>
<dbReference type="InterPro" id="IPR023896">
    <property type="entry name" value="LTA_DltD"/>
</dbReference>
<dbReference type="EMBL" id="RJNZ01000004">
    <property type="protein sequence ID" value="RSI93164.1"/>
    <property type="molecule type" value="Genomic_DNA"/>
</dbReference>
<name>A0A3R9K129_STRMT</name>
<evidence type="ECO:0000256" key="2">
    <source>
        <dbReference type="SAM" id="Phobius"/>
    </source>
</evidence>
<protein>
    <recommendedName>
        <fullName evidence="1">Protein DltD</fullName>
    </recommendedName>
</protein>
<evidence type="ECO:0000313" key="3">
    <source>
        <dbReference type="EMBL" id="RSI93164.1"/>
    </source>
</evidence>
<comment type="caution">
    <text evidence="3">The sequence shown here is derived from an EMBL/GenBank/DDBJ whole genome shotgun (WGS) entry which is preliminary data.</text>
</comment>
<dbReference type="PANTHER" id="PTHR40039:SF1">
    <property type="entry name" value="PROTEIN DLTD"/>
    <property type="match status" value="1"/>
</dbReference>
<accession>A0A3R9K129</accession>
<dbReference type="PIRSF" id="PIRSF021438">
    <property type="entry name" value="DltD"/>
    <property type="match status" value="1"/>
</dbReference>
<dbReference type="AlphaFoldDB" id="A0A3R9K129"/>
<evidence type="ECO:0000313" key="4">
    <source>
        <dbReference type="Proteomes" id="UP000267870"/>
    </source>
</evidence>
<sequence>MLKRLWLIFGPLFLASFLVLLLIYLYPGNQSHNLLEEKHSAAAISTESFKERSQKIRALSDPNMRFIPFFGSSEWIRFDSMHPAVLAEKYNRSYRPYFLGQAGAASLNQYFGMQQILPEIENKQAVFVISPQWFTETDYEPAAFQRFFNSDQLTAFLENQSGDTATKHAAIRLLKQNPNVALKGIVQKLSKGEELSEVDQVAINIFARFNERQASLFGRFSIRGKLKYKEHVENYLKDLPDQFSYQELEKIARKDAETNTTNNDMGMENYFYTREVKKDLKKWEGYQKNYSFLKSSEYNDLQLVLNQFAKSKVNVLFVIQPVNKKWMDYTGLREDMYQHAVEKIRYQLESQGFTNIADFSKNGGDPYFVKDTIHLGWLGWLAFDKAVDPFLSNPTPAPTYHLNERFFSKDWATYDGDVKEFQ</sequence>